<name>A0A062U895_9PROT</name>
<dbReference type="EMBL" id="AWFF01000066">
    <property type="protein sequence ID" value="KCZ52375.1"/>
    <property type="molecule type" value="Genomic_DNA"/>
</dbReference>
<accession>A0A062U895</accession>
<sequence length="131" mass="14266">MQLSRQTILKLIREPISDTRRKLMFKTFLAGLFFIAWPLSASAEWTPAAFVDKIEVDTDVDGLAIYYFHVQSGWGAASCPSATWARIQSDAIGSGAVLSLLMQARAMGVQVTVEGQCASPGFFTISKASML</sequence>
<dbReference type="AlphaFoldDB" id="A0A062U895"/>
<keyword evidence="2" id="KW-1185">Reference proteome</keyword>
<protein>
    <submittedName>
        <fullName evidence="1">Uncharacterized protein</fullName>
    </submittedName>
</protein>
<organism evidence="1 2">
    <name type="scientific">Hyphomonas beringensis</name>
    <dbReference type="NCBI Taxonomy" id="1280946"/>
    <lineage>
        <taxon>Bacteria</taxon>
        <taxon>Pseudomonadati</taxon>
        <taxon>Pseudomonadota</taxon>
        <taxon>Alphaproteobacteria</taxon>
        <taxon>Hyphomonadales</taxon>
        <taxon>Hyphomonadaceae</taxon>
        <taxon>Hyphomonas</taxon>
    </lineage>
</organism>
<reference evidence="1 2" key="1">
    <citation type="journal article" date="2014" name="Antonie Van Leeuwenhoek">
        <title>Hyphomonas beringensis sp. nov. and Hyphomonas chukchiensis sp. nov., isolated from surface seawater of the Bering Sea and Chukchi Sea.</title>
        <authorList>
            <person name="Li C."/>
            <person name="Lai Q."/>
            <person name="Li G."/>
            <person name="Dong C."/>
            <person name="Wang J."/>
            <person name="Liao Y."/>
            <person name="Shao Z."/>
        </authorList>
    </citation>
    <scope>NUCLEOTIDE SEQUENCE [LARGE SCALE GENOMIC DNA]</scope>
    <source>
        <strain evidence="1 2">25B14_1</strain>
    </source>
</reference>
<evidence type="ECO:0000313" key="1">
    <source>
        <dbReference type="EMBL" id="KCZ52375.1"/>
    </source>
</evidence>
<dbReference type="Proteomes" id="UP000027037">
    <property type="component" value="Unassembled WGS sequence"/>
</dbReference>
<gene>
    <name evidence="1" type="ORF">HY29_18030</name>
</gene>
<comment type="caution">
    <text evidence="1">The sequence shown here is derived from an EMBL/GenBank/DDBJ whole genome shotgun (WGS) entry which is preliminary data.</text>
</comment>
<proteinExistence type="predicted"/>
<evidence type="ECO:0000313" key="2">
    <source>
        <dbReference type="Proteomes" id="UP000027037"/>
    </source>
</evidence>